<comment type="caution">
    <text evidence="2">The sequence shown here is derived from an EMBL/GenBank/DDBJ whole genome shotgun (WGS) entry which is preliminary data.</text>
</comment>
<evidence type="ECO:0000259" key="1">
    <source>
        <dbReference type="PROSITE" id="PS51186"/>
    </source>
</evidence>
<dbReference type="PROSITE" id="PS51186">
    <property type="entry name" value="GNAT"/>
    <property type="match status" value="1"/>
</dbReference>
<keyword evidence="3" id="KW-1185">Reference proteome</keyword>
<dbReference type="CDD" id="cd04301">
    <property type="entry name" value="NAT_SF"/>
    <property type="match status" value="1"/>
</dbReference>
<organism evidence="2 3">
    <name type="scientific">Lederbergia ruris</name>
    <dbReference type="NCBI Taxonomy" id="217495"/>
    <lineage>
        <taxon>Bacteria</taxon>
        <taxon>Bacillati</taxon>
        <taxon>Bacillota</taxon>
        <taxon>Bacilli</taxon>
        <taxon>Bacillales</taxon>
        <taxon>Bacillaceae</taxon>
        <taxon>Lederbergia</taxon>
    </lineage>
</organism>
<evidence type="ECO:0000313" key="2">
    <source>
        <dbReference type="EMBL" id="GIN59110.1"/>
    </source>
</evidence>
<accession>A0ABQ4KMF7</accession>
<dbReference type="InterPro" id="IPR000182">
    <property type="entry name" value="GNAT_dom"/>
</dbReference>
<sequence length="287" mass="32853">MISETMKFTNRCKRIFRHAELAVLESSGIVEPIHLLVGAFHEGTGVCAELLINYYKTYESLLERAYQSNVDDEKQAVQCWPFHAKVSLSVKRVLERSFQLMMRYKQIYINEGLVLKSLFDLKDPNICSLISRQDVLSILDIVYSPRDLIVSLKEYSYPDVTVGERIIRRATQADFIALRDFVENEFGNGWIESIVNGFCETNIPIFLAIEKDRIIGFACYDVVRKKKGLFGPMGTAIHHRGQGIGYQLLHQSLRAMQEHGYAYAIIDEAGPIEFYERACNARIIPIT</sequence>
<feature type="domain" description="N-acetyltransferase" evidence="1">
    <location>
        <begin position="165"/>
        <end position="287"/>
    </location>
</feature>
<reference evidence="2 3" key="1">
    <citation type="submission" date="2021-03" db="EMBL/GenBank/DDBJ databases">
        <title>Antimicrobial resistance genes in bacteria isolated from Japanese honey, and their potential for conferring macrolide and lincosamide resistance in the American foulbrood pathogen Paenibacillus larvae.</title>
        <authorList>
            <person name="Okamoto M."/>
            <person name="Kumagai M."/>
            <person name="Kanamori H."/>
            <person name="Takamatsu D."/>
        </authorList>
    </citation>
    <scope>NUCLEOTIDE SEQUENCE [LARGE SCALE GENOMIC DNA]</scope>
    <source>
        <strain evidence="2 3">J8TS2</strain>
    </source>
</reference>
<proteinExistence type="predicted"/>
<evidence type="ECO:0000313" key="3">
    <source>
        <dbReference type="Proteomes" id="UP000679950"/>
    </source>
</evidence>
<dbReference type="Pfam" id="PF02861">
    <property type="entry name" value="Clp_N"/>
    <property type="match status" value="1"/>
</dbReference>
<dbReference type="Pfam" id="PF00583">
    <property type="entry name" value="Acetyltransf_1"/>
    <property type="match status" value="1"/>
</dbReference>
<dbReference type="SUPFAM" id="SSF55729">
    <property type="entry name" value="Acyl-CoA N-acyltransferases (Nat)"/>
    <property type="match status" value="1"/>
</dbReference>
<dbReference type="Gene3D" id="1.10.1780.10">
    <property type="entry name" value="Clp, N-terminal domain"/>
    <property type="match status" value="1"/>
</dbReference>
<dbReference type="Proteomes" id="UP000679950">
    <property type="component" value="Unassembled WGS sequence"/>
</dbReference>
<name>A0ABQ4KMF7_9BACI</name>
<dbReference type="InterPro" id="IPR036628">
    <property type="entry name" value="Clp_N_dom_sf"/>
</dbReference>
<dbReference type="SUPFAM" id="SSF81923">
    <property type="entry name" value="Double Clp-N motif"/>
    <property type="match status" value="1"/>
</dbReference>
<dbReference type="Gene3D" id="3.40.630.30">
    <property type="match status" value="1"/>
</dbReference>
<gene>
    <name evidence="2" type="ORF">J8TS2_34290</name>
</gene>
<dbReference type="EMBL" id="BORB01000036">
    <property type="protein sequence ID" value="GIN59110.1"/>
    <property type="molecule type" value="Genomic_DNA"/>
</dbReference>
<dbReference type="InterPro" id="IPR004176">
    <property type="entry name" value="Clp_R_N"/>
</dbReference>
<protein>
    <submittedName>
        <fullName evidence="2">Acetyltransferase</fullName>
    </submittedName>
</protein>
<dbReference type="RefSeq" id="WP_212967059.1">
    <property type="nucleotide sequence ID" value="NZ_BORB01000036.1"/>
</dbReference>
<dbReference type="InterPro" id="IPR016181">
    <property type="entry name" value="Acyl_CoA_acyltransferase"/>
</dbReference>